<keyword evidence="3 6" id="KW-0812">Transmembrane</keyword>
<dbReference type="Pfam" id="PF03706">
    <property type="entry name" value="LPG_synthase_TM"/>
    <property type="match status" value="1"/>
</dbReference>
<keyword evidence="8" id="KW-1185">Reference proteome</keyword>
<gene>
    <name evidence="7" type="ORF">ACFSXZ_12345</name>
</gene>
<evidence type="ECO:0000256" key="6">
    <source>
        <dbReference type="SAM" id="Phobius"/>
    </source>
</evidence>
<evidence type="ECO:0000256" key="3">
    <source>
        <dbReference type="ARBA" id="ARBA00022692"/>
    </source>
</evidence>
<feature type="transmembrane region" description="Helical" evidence="6">
    <location>
        <begin position="264"/>
        <end position="289"/>
    </location>
</feature>
<comment type="caution">
    <text evidence="7">The sequence shown here is derived from an EMBL/GenBank/DDBJ whole genome shotgun (WGS) entry which is preliminary data.</text>
</comment>
<evidence type="ECO:0000256" key="4">
    <source>
        <dbReference type="ARBA" id="ARBA00022989"/>
    </source>
</evidence>
<keyword evidence="2" id="KW-1003">Cell membrane</keyword>
<keyword evidence="4 6" id="KW-1133">Transmembrane helix</keyword>
<evidence type="ECO:0000313" key="7">
    <source>
        <dbReference type="EMBL" id="MFD2417114.1"/>
    </source>
</evidence>
<organism evidence="7 8">
    <name type="scientific">Amycolatopsis pigmentata</name>
    <dbReference type="NCBI Taxonomy" id="450801"/>
    <lineage>
        <taxon>Bacteria</taxon>
        <taxon>Bacillati</taxon>
        <taxon>Actinomycetota</taxon>
        <taxon>Actinomycetes</taxon>
        <taxon>Pseudonocardiales</taxon>
        <taxon>Pseudonocardiaceae</taxon>
        <taxon>Amycolatopsis</taxon>
    </lineage>
</organism>
<feature type="transmembrane region" description="Helical" evidence="6">
    <location>
        <begin position="349"/>
        <end position="367"/>
    </location>
</feature>
<accession>A0ABW5FPZ2</accession>
<name>A0ABW5FPZ2_9PSEU</name>
<dbReference type="PANTHER" id="PTHR39087">
    <property type="entry name" value="UPF0104 MEMBRANE PROTEIN MJ1595"/>
    <property type="match status" value="1"/>
</dbReference>
<sequence length="373" mass="39242">MTRTGERGIWAVMREVSEQGSERRARAAPLLRDVLRAARRPTWRLVVDWILTAAGIGIAVWRLAPTLTAVNDLGVRLAGLNWGWIALAVVASVISLATYGELHRSMLWAGGAKLDFRTVQTVNWIGNAVAQTVPSAGATAGVAYSVAAFRIRGVDTGLSLWTSVLAALLSGGVLVLAGPLVLAYDGILPVPVAAVLSGLIAVVMWVAWWLLRRPASLHWLARGTTSVARHLPVVRNAKWLRHDPGRADAVSERIALLHPSTGRWCGFFGIALVSWAFDYVTLVACVAAAADTVPWAAAAAGYLAVQASIGLQLTPAGAGAAEAALLAALSGGGLVPASAAVAVVLFRAITWPLLAAAGWVVFLVTGWKRSRQS</sequence>
<feature type="transmembrane region" description="Helical" evidence="6">
    <location>
        <begin position="84"/>
        <end position="102"/>
    </location>
</feature>
<feature type="transmembrane region" description="Helical" evidence="6">
    <location>
        <begin position="190"/>
        <end position="211"/>
    </location>
</feature>
<feature type="transmembrane region" description="Helical" evidence="6">
    <location>
        <begin position="323"/>
        <end position="343"/>
    </location>
</feature>
<dbReference type="EMBL" id="JBHUKR010000006">
    <property type="protein sequence ID" value="MFD2417114.1"/>
    <property type="molecule type" value="Genomic_DNA"/>
</dbReference>
<reference evidence="8" key="1">
    <citation type="journal article" date="2019" name="Int. J. Syst. Evol. Microbiol.">
        <title>The Global Catalogue of Microorganisms (GCM) 10K type strain sequencing project: providing services to taxonomists for standard genome sequencing and annotation.</title>
        <authorList>
            <consortium name="The Broad Institute Genomics Platform"/>
            <consortium name="The Broad Institute Genome Sequencing Center for Infectious Disease"/>
            <person name="Wu L."/>
            <person name="Ma J."/>
        </authorList>
    </citation>
    <scope>NUCLEOTIDE SEQUENCE [LARGE SCALE GENOMIC DNA]</scope>
    <source>
        <strain evidence="8">CGMCC 4.7645</strain>
    </source>
</reference>
<keyword evidence="5 6" id="KW-0472">Membrane</keyword>
<evidence type="ECO:0000256" key="5">
    <source>
        <dbReference type="ARBA" id="ARBA00023136"/>
    </source>
</evidence>
<evidence type="ECO:0000256" key="1">
    <source>
        <dbReference type="ARBA" id="ARBA00004651"/>
    </source>
</evidence>
<protein>
    <submittedName>
        <fullName evidence="7">Lysylphosphatidylglycerol synthase transmembrane domain-containing protein</fullName>
    </submittedName>
</protein>
<dbReference type="InterPro" id="IPR022791">
    <property type="entry name" value="L-PG_synthase/AglD"/>
</dbReference>
<feature type="transmembrane region" description="Helical" evidence="6">
    <location>
        <begin position="160"/>
        <end position="184"/>
    </location>
</feature>
<evidence type="ECO:0000256" key="2">
    <source>
        <dbReference type="ARBA" id="ARBA00022475"/>
    </source>
</evidence>
<comment type="subcellular location">
    <subcellularLocation>
        <location evidence="1">Cell membrane</location>
        <topology evidence="1">Multi-pass membrane protein</topology>
    </subcellularLocation>
</comment>
<feature type="transmembrane region" description="Helical" evidence="6">
    <location>
        <begin position="45"/>
        <end position="64"/>
    </location>
</feature>
<dbReference type="Proteomes" id="UP001597417">
    <property type="component" value="Unassembled WGS sequence"/>
</dbReference>
<dbReference type="RefSeq" id="WP_378264516.1">
    <property type="nucleotide sequence ID" value="NZ_JBHUKR010000006.1"/>
</dbReference>
<evidence type="ECO:0000313" key="8">
    <source>
        <dbReference type="Proteomes" id="UP001597417"/>
    </source>
</evidence>
<dbReference type="PANTHER" id="PTHR39087:SF2">
    <property type="entry name" value="UPF0104 MEMBRANE PROTEIN MJ1595"/>
    <property type="match status" value="1"/>
</dbReference>
<proteinExistence type="predicted"/>
<feature type="transmembrane region" description="Helical" evidence="6">
    <location>
        <begin position="295"/>
        <end position="311"/>
    </location>
</feature>